<dbReference type="AlphaFoldDB" id="A0A4Q1BMU1"/>
<feature type="compositionally biased region" description="Polar residues" evidence="1">
    <location>
        <begin position="453"/>
        <end position="464"/>
    </location>
</feature>
<feature type="compositionally biased region" description="Basic and acidic residues" evidence="1">
    <location>
        <begin position="415"/>
        <end position="428"/>
    </location>
</feature>
<evidence type="ECO:0000313" key="4">
    <source>
        <dbReference type="Proteomes" id="UP000289152"/>
    </source>
</evidence>
<feature type="compositionally biased region" description="Polar residues" evidence="1">
    <location>
        <begin position="504"/>
        <end position="515"/>
    </location>
</feature>
<evidence type="ECO:0000256" key="1">
    <source>
        <dbReference type="SAM" id="MobiDB-lite"/>
    </source>
</evidence>
<name>A0A4Q1BMU1_TREME</name>
<dbReference type="EMBL" id="SDIL01000036">
    <property type="protein sequence ID" value="RXK39136.1"/>
    <property type="molecule type" value="Genomic_DNA"/>
</dbReference>
<evidence type="ECO:0000313" key="3">
    <source>
        <dbReference type="EMBL" id="RXK39136.1"/>
    </source>
</evidence>
<organism evidence="3 4">
    <name type="scientific">Tremella mesenterica</name>
    <name type="common">Jelly fungus</name>
    <dbReference type="NCBI Taxonomy" id="5217"/>
    <lineage>
        <taxon>Eukaryota</taxon>
        <taxon>Fungi</taxon>
        <taxon>Dikarya</taxon>
        <taxon>Basidiomycota</taxon>
        <taxon>Agaricomycotina</taxon>
        <taxon>Tremellomycetes</taxon>
        <taxon>Tremellales</taxon>
        <taxon>Tremellaceae</taxon>
        <taxon>Tremella</taxon>
    </lineage>
</organism>
<feature type="compositionally biased region" description="Acidic residues" evidence="1">
    <location>
        <begin position="128"/>
        <end position="144"/>
    </location>
</feature>
<feature type="compositionally biased region" description="Pro residues" evidence="1">
    <location>
        <begin position="304"/>
        <end position="318"/>
    </location>
</feature>
<dbReference type="InParanoid" id="A0A4Q1BMU1"/>
<keyword evidence="4" id="KW-1185">Reference proteome</keyword>
<comment type="caution">
    <text evidence="3">The sequence shown here is derived from an EMBL/GenBank/DDBJ whole genome shotgun (WGS) entry which is preliminary data.</text>
</comment>
<dbReference type="STRING" id="5217.A0A4Q1BMU1"/>
<feature type="transmembrane region" description="Helical" evidence="2">
    <location>
        <begin position="72"/>
        <end position="94"/>
    </location>
</feature>
<proteinExistence type="predicted"/>
<feature type="compositionally biased region" description="Low complexity" evidence="1">
    <location>
        <begin position="538"/>
        <end position="562"/>
    </location>
</feature>
<feature type="compositionally biased region" description="Polar residues" evidence="1">
    <location>
        <begin position="264"/>
        <end position="288"/>
    </location>
</feature>
<dbReference type="Proteomes" id="UP000289152">
    <property type="component" value="Unassembled WGS sequence"/>
</dbReference>
<reference evidence="3 4" key="1">
    <citation type="submission" date="2016-06" db="EMBL/GenBank/DDBJ databases">
        <title>Evolution of pathogenesis and genome organization in the Tremellales.</title>
        <authorList>
            <person name="Cuomo C."/>
            <person name="Litvintseva A."/>
            <person name="Heitman J."/>
            <person name="Chen Y."/>
            <person name="Sun S."/>
            <person name="Springer D."/>
            <person name="Dromer F."/>
            <person name="Young S."/>
            <person name="Zeng Q."/>
            <person name="Chapman S."/>
            <person name="Gujja S."/>
            <person name="Saif S."/>
            <person name="Birren B."/>
        </authorList>
    </citation>
    <scope>NUCLEOTIDE SEQUENCE [LARGE SCALE GENOMIC DNA]</scope>
    <source>
        <strain evidence="3 4">ATCC 28783</strain>
    </source>
</reference>
<sequence length="625" mass="67536">MVLVDYLSRPLQDLLTYDVLFLISRHGPNPGSPAADSGRGSKLHRQSVDVINSYLWELDYLSCEKSKTSTTVLVGAGIGVTLGIFALIFGIVWISKRNRKRSTRDTEVGKKVSQGDGNTKKGTNSKAEEEEEEEYETEEEEDVPNENIKKKAVTVEEDHSDEEAWSPQPPPEKTLPSRSSRPSQVPPLQRPPLVRENATEGSPIEPVPTRQLYPSNPSPQPRHLEDPRRLHQGRPIHRPSVASQRGAQPPLTRGSIPDIPPFNPQRNTLRTGESHSQTQTRPSLQQAHSAPARGFPHDGRRPSNAPPPSSAPRRPSAPGPTAGVRREIDGNTRPLDIRKSTVRPLAPPPENVTIRRSVLPSYYEPDAARISRLSTRQSHMLAGAPPLPPPFAADSEGVLGPKSRQSVKGNATVQRPDEEFTEDLHREETAEETQLPAVAQSPPKPTRPKLKATESTPANTSTHSSARDRDTAPSETVESAATRSHETQRSLQRSKGQESEKDGSNQLAPPTSHNAGQRKKNSPKPSPTPSPGAYDGLAPSSAKPTPAPSPAVEKPNTVPPAKTTKKPKPKKPEPVDDDSDGSIGSSGTIDTLLGASSGTDRGKAAPRKPSAAKKAGQGGTRRNVI</sequence>
<feature type="compositionally biased region" description="Low complexity" evidence="1">
    <location>
        <begin position="581"/>
        <end position="591"/>
    </location>
</feature>
<feature type="compositionally biased region" description="Polar residues" evidence="1">
    <location>
        <begin position="403"/>
        <end position="413"/>
    </location>
</feature>
<keyword evidence="2" id="KW-0812">Transmembrane</keyword>
<feature type="compositionally biased region" description="Polar residues" evidence="1">
    <location>
        <begin position="115"/>
        <end position="125"/>
    </location>
</feature>
<protein>
    <submittedName>
        <fullName evidence="3">Uncharacterized protein</fullName>
    </submittedName>
</protein>
<gene>
    <name evidence="3" type="ORF">M231_03641</name>
</gene>
<evidence type="ECO:0000256" key="2">
    <source>
        <dbReference type="SAM" id="Phobius"/>
    </source>
</evidence>
<dbReference type="OrthoDB" id="2597019at2759"/>
<keyword evidence="2" id="KW-1133">Transmembrane helix</keyword>
<feature type="compositionally biased region" description="Polar residues" evidence="1">
    <location>
        <begin position="473"/>
        <end position="482"/>
    </location>
</feature>
<feature type="compositionally biased region" description="Basic and acidic residues" evidence="1">
    <location>
        <begin position="147"/>
        <end position="157"/>
    </location>
</feature>
<feature type="compositionally biased region" description="Basic and acidic residues" evidence="1">
    <location>
        <begin position="324"/>
        <end position="339"/>
    </location>
</feature>
<accession>A0A4Q1BMU1</accession>
<feature type="region of interest" description="Disordered" evidence="1">
    <location>
        <begin position="103"/>
        <end position="625"/>
    </location>
</feature>
<keyword evidence="2" id="KW-0472">Membrane</keyword>